<comment type="caution">
    <text evidence="1">The sequence shown here is derived from an EMBL/GenBank/DDBJ whole genome shotgun (WGS) entry which is preliminary data.</text>
</comment>
<dbReference type="Proteomes" id="UP000284706">
    <property type="component" value="Unassembled WGS sequence"/>
</dbReference>
<proteinExistence type="predicted"/>
<reference evidence="1 2" key="1">
    <citation type="journal article" date="2018" name="Evol. Lett.">
        <title>Horizontal gene cluster transfer increased hallucinogenic mushroom diversity.</title>
        <authorList>
            <person name="Reynolds H.T."/>
            <person name="Vijayakumar V."/>
            <person name="Gluck-Thaler E."/>
            <person name="Korotkin H.B."/>
            <person name="Matheny P.B."/>
            <person name="Slot J.C."/>
        </authorList>
    </citation>
    <scope>NUCLEOTIDE SEQUENCE [LARGE SCALE GENOMIC DNA]</scope>
    <source>
        <strain evidence="1 2">SRW20</strain>
    </source>
</reference>
<evidence type="ECO:0000313" key="2">
    <source>
        <dbReference type="Proteomes" id="UP000284706"/>
    </source>
</evidence>
<protein>
    <submittedName>
        <fullName evidence="1">Uncharacterized protein</fullName>
    </submittedName>
</protein>
<sequence length="105" mass="10972">MLWEAQQPGAASTPLALQKRAGGGHYPFPSNNPTPISLVWKSEPEVGYFASTTQPRVVAVAVAASPPPRGVVSITGSPRLALLPAPNATSLALKSESEVARLSLW</sequence>
<organism evidence="1 2">
    <name type="scientific">Gymnopilus dilepis</name>
    <dbReference type="NCBI Taxonomy" id="231916"/>
    <lineage>
        <taxon>Eukaryota</taxon>
        <taxon>Fungi</taxon>
        <taxon>Dikarya</taxon>
        <taxon>Basidiomycota</taxon>
        <taxon>Agaricomycotina</taxon>
        <taxon>Agaricomycetes</taxon>
        <taxon>Agaricomycetidae</taxon>
        <taxon>Agaricales</taxon>
        <taxon>Agaricineae</taxon>
        <taxon>Hymenogastraceae</taxon>
        <taxon>Gymnopilus</taxon>
    </lineage>
</organism>
<keyword evidence="2" id="KW-1185">Reference proteome</keyword>
<accession>A0A409YB56</accession>
<dbReference type="AlphaFoldDB" id="A0A409YB56"/>
<dbReference type="InParanoid" id="A0A409YB56"/>
<dbReference type="EMBL" id="NHYE01001019">
    <property type="protein sequence ID" value="PPR00231.1"/>
    <property type="molecule type" value="Genomic_DNA"/>
</dbReference>
<gene>
    <name evidence="1" type="ORF">CVT26_008980</name>
</gene>
<name>A0A409YB56_9AGAR</name>
<evidence type="ECO:0000313" key="1">
    <source>
        <dbReference type="EMBL" id="PPR00231.1"/>
    </source>
</evidence>